<protein>
    <recommendedName>
        <fullName evidence="5">Lipoprotein</fullName>
    </recommendedName>
</protein>
<evidence type="ECO:0000313" key="3">
    <source>
        <dbReference type="EMBL" id="MFH8586336.1"/>
    </source>
</evidence>
<evidence type="ECO:0000256" key="1">
    <source>
        <dbReference type="SAM" id="MobiDB-lite"/>
    </source>
</evidence>
<accession>A0ABW7RE47</accession>
<sequence>MRRPGVLAAVCVVAALPVTACTATAAPTASPAARSPKTDAPRPTPPAAKPQEEVLGDLVFAGHGFGPYKVLKPAAPERDCKAFVVYLTRKVLTMQQRHQAEERLRQRGWRPGKAVPGGAILTSGEWTAGLIPEPVSDEDREQVAPHKGVFALTALGNCRHLRRSAPATVTPPTAPSFPG</sequence>
<comment type="caution">
    <text evidence="3">The sequence shown here is derived from an EMBL/GenBank/DDBJ whole genome shotgun (WGS) entry which is preliminary data.</text>
</comment>
<dbReference type="Proteomes" id="UP001610990">
    <property type="component" value="Unassembled WGS sequence"/>
</dbReference>
<dbReference type="EMBL" id="JBIRGH010000010">
    <property type="protein sequence ID" value="MFH8586336.1"/>
    <property type="molecule type" value="Genomic_DNA"/>
</dbReference>
<reference evidence="3 4" key="1">
    <citation type="submission" date="2024-10" db="EMBL/GenBank/DDBJ databases">
        <title>The Natural Products Discovery Center: Release of the First 8490 Sequenced Strains for Exploring Actinobacteria Biosynthetic Diversity.</title>
        <authorList>
            <person name="Kalkreuter E."/>
            <person name="Kautsar S.A."/>
            <person name="Yang D."/>
            <person name="Bader C.D."/>
            <person name="Teijaro C.N."/>
            <person name="Fluegel L."/>
            <person name="Davis C.M."/>
            <person name="Simpson J.R."/>
            <person name="Lauterbach L."/>
            <person name="Steele A.D."/>
            <person name="Gui C."/>
            <person name="Meng S."/>
            <person name="Li G."/>
            <person name="Viehrig K."/>
            <person name="Ye F."/>
            <person name="Su P."/>
            <person name="Kiefer A.F."/>
            <person name="Nichols A."/>
            <person name="Cepeda A.J."/>
            <person name="Yan W."/>
            <person name="Fan B."/>
            <person name="Jiang Y."/>
            <person name="Adhikari A."/>
            <person name="Zheng C.-J."/>
            <person name="Schuster L."/>
            <person name="Cowan T.M."/>
            <person name="Smanski M.J."/>
            <person name="Chevrette M.G."/>
            <person name="De Carvalho L.P.S."/>
            <person name="Shen B."/>
        </authorList>
    </citation>
    <scope>NUCLEOTIDE SEQUENCE [LARGE SCALE GENOMIC DNA]</scope>
    <source>
        <strain evidence="3 4">NPDC018013</strain>
    </source>
</reference>
<name>A0ABW7RE47_9ACTN</name>
<feature type="signal peptide" evidence="2">
    <location>
        <begin position="1"/>
        <end position="25"/>
    </location>
</feature>
<evidence type="ECO:0008006" key="5">
    <source>
        <dbReference type="Google" id="ProtNLM"/>
    </source>
</evidence>
<keyword evidence="2" id="KW-0732">Signal</keyword>
<feature type="compositionally biased region" description="Low complexity" evidence="1">
    <location>
        <begin position="25"/>
        <end position="35"/>
    </location>
</feature>
<dbReference type="RefSeq" id="WP_397673381.1">
    <property type="nucleotide sequence ID" value="NZ_JBIRGH010000010.1"/>
</dbReference>
<feature type="chain" id="PRO_5047188703" description="Lipoprotein" evidence="2">
    <location>
        <begin position="26"/>
        <end position="179"/>
    </location>
</feature>
<organism evidence="3 4">
    <name type="scientific">Streptomyces celluloflavus</name>
    <dbReference type="NCBI Taxonomy" id="58344"/>
    <lineage>
        <taxon>Bacteria</taxon>
        <taxon>Bacillati</taxon>
        <taxon>Actinomycetota</taxon>
        <taxon>Actinomycetes</taxon>
        <taxon>Kitasatosporales</taxon>
        <taxon>Streptomycetaceae</taxon>
        <taxon>Streptomyces</taxon>
    </lineage>
</organism>
<keyword evidence="4" id="KW-1185">Reference proteome</keyword>
<proteinExistence type="predicted"/>
<evidence type="ECO:0000313" key="4">
    <source>
        <dbReference type="Proteomes" id="UP001610990"/>
    </source>
</evidence>
<evidence type="ECO:0000256" key="2">
    <source>
        <dbReference type="SAM" id="SignalP"/>
    </source>
</evidence>
<feature type="region of interest" description="Disordered" evidence="1">
    <location>
        <begin position="25"/>
        <end position="52"/>
    </location>
</feature>
<gene>
    <name evidence="3" type="ORF">ACH4GP_18325</name>
</gene>